<feature type="compositionally biased region" description="Basic and acidic residues" evidence="1">
    <location>
        <begin position="108"/>
        <end position="121"/>
    </location>
</feature>
<protein>
    <submittedName>
        <fullName evidence="2">Uncharacterized protein</fullName>
    </submittedName>
</protein>
<reference evidence="2 3" key="1">
    <citation type="submission" date="2020-07" db="EMBL/GenBank/DDBJ databases">
        <title>Differential regulation of undecylprodigiosin biosynthesis in the yeast-scavenging Streptomyces strain MBK6.</title>
        <authorList>
            <person name="Baral B."/>
            <person name="Siitonen V."/>
            <person name="Laughlin M."/>
            <person name="Yamada K."/>
            <person name="Ilomaeki M."/>
            <person name="Metsae-Ketelae M."/>
            <person name="Niemi J."/>
        </authorList>
    </citation>
    <scope>NUCLEOTIDE SEQUENCE [LARGE SCALE GENOMIC DNA]</scope>
    <source>
        <strain evidence="2 3">MBK6</strain>
    </source>
</reference>
<evidence type="ECO:0000313" key="3">
    <source>
        <dbReference type="Proteomes" id="UP000587608"/>
    </source>
</evidence>
<name>A0A7W2DNH5_9ACTN</name>
<dbReference type="Proteomes" id="UP000587608">
    <property type="component" value="Unassembled WGS sequence"/>
</dbReference>
<gene>
    <name evidence="2" type="ORF">H1X69_01390</name>
</gene>
<dbReference type="EMBL" id="JACERG010000003">
    <property type="protein sequence ID" value="MBA5220071.1"/>
    <property type="molecule type" value="Genomic_DNA"/>
</dbReference>
<feature type="region of interest" description="Disordered" evidence="1">
    <location>
        <begin position="36"/>
        <end position="75"/>
    </location>
</feature>
<evidence type="ECO:0000313" key="2">
    <source>
        <dbReference type="EMBL" id="MBA5220071.1"/>
    </source>
</evidence>
<accession>A0A7W2DNH5</accession>
<organism evidence="2 3">
    <name type="scientific">Streptomyces griseoaurantiacus</name>
    <dbReference type="NCBI Taxonomy" id="68213"/>
    <lineage>
        <taxon>Bacteria</taxon>
        <taxon>Bacillati</taxon>
        <taxon>Actinomycetota</taxon>
        <taxon>Actinomycetes</taxon>
        <taxon>Kitasatosporales</taxon>
        <taxon>Streptomycetaceae</taxon>
        <taxon>Streptomyces</taxon>
        <taxon>Streptomyces aurantiacus group</taxon>
    </lineage>
</organism>
<sequence length="121" mass="13736">MATLLYRLGTTAYRRWPVLLTGWLIALVDRRVLRGRPHVGHDGPVDGLRPGGGGRLRRLRRADVPHPRTSVSPDDKAWWLPKRLDRVLPDVDIEGDNLHRPHPANPHTDADDRQLTKAGER</sequence>
<proteinExistence type="predicted"/>
<dbReference type="AlphaFoldDB" id="A0A7W2DNH5"/>
<evidence type="ECO:0000256" key="1">
    <source>
        <dbReference type="SAM" id="MobiDB-lite"/>
    </source>
</evidence>
<dbReference type="RefSeq" id="WP_191851637.1">
    <property type="nucleotide sequence ID" value="NZ_JACERG010000003.1"/>
</dbReference>
<comment type="caution">
    <text evidence="2">The sequence shown here is derived from an EMBL/GenBank/DDBJ whole genome shotgun (WGS) entry which is preliminary data.</text>
</comment>
<feature type="region of interest" description="Disordered" evidence="1">
    <location>
        <begin position="93"/>
        <end position="121"/>
    </location>
</feature>